<name>A0ACC4DJ68_PURLI</name>
<sequence length="182" mass="19403">MMIFLSLPIPLANPGEPGTASRDEAKKTGSGFRVDWTPSAPGPGTWAISRSPPAARIPHETHHSTPGPGGAVAGDPAGGAHLHPPIGGPEPAAGQRFHEAPKAPRPAVPRFGRGCHLQWTASSGYAARARRSRYARPNHNSAPTQPAEMVLREQHQRPSLDDKSNTLHLLFVSPPLEQRLFA</sequence>
<organism evidence="1 2">
    <name type="scientific">Purpureocillium lilacinum</name>
    <name type="common">Paecilomyces lilacinus</name>
    <dbReference type="NCBI Taxonomy" id="33203"/>
    <lineage>
        <taxon>Eukaryota</taxon>
        <taxon>Fungi</taxon>
        <taxon>Dikarya</taxon>
        <taxon>Ascomycota</taxon>
        <taxon>Pezizomycotina</taxon>
        <taxon>Sordariomycetes</taxon>
        <taxon>Hypocreomycetidae</taxon>
        <taxon>Hypocreales</taxon>
        <taxon>Ophiocordycipitaceae</taxon>
        <taxon>Purpureocillium</taxon>
    </lineage>
</organism>
<protein>
    <submittedName>
        <fullName evidence="1">Uncharacterized protein</fullName>
    </submittedName>
</protein>
<evidence type="ECO:0000313" key="2">
    <source>
        <dbReference type="Proteomes" id="UP001638806"/>
    </source>
</evidence>
<reference evidence="1" key="1">
    <citation type="submission" date="2024-12" db="EMBL/GenBank/DDBJ databases">
        <title>Comparative genomics and development of molecular markers within Purpureocillium lilacinum and among Purpureocillium species.</title>
        <authorList>
            <person name="Yeh Z.-Y."/>
            <person name="Ni N.-T."/>
            <person name="Lo P.-H."/>
            <person name="Mushyakhwo K."/>
            <person name="Lin C.-F."/>
            <person name="Nai Y.-S."/>
        </authorList>
    </citation>
    <scope>NUCLEOTIDE SEQUENCE</scope>
    <source>
        <strain evidence="1">NCHU-NPUST-175</strain>
    </source>
</reference>
<keyword evidence="2" id="KW-1185">Reference proteome</keyword>
<comment type="caution">
    <text evidence="1">The sequence shown here is derived from an EMBL/GenBank/DDBJ whole genome shotgun (WGS) entry which is preliminary data.</text>
</comment>
<evidence type="ECO:0000313" key="1">
    <source>
        <dbReference type="EMBL" id="KAL3956380.1"/>
    </source>
</evidence>
<proteinExistence type="predicted"/>
<gene>
    <name evidence="1" type="ORF">ACCO45_009226</name>
</gene>
<dbReference type="EMBL" id="JBGNUJ010000008">
    <property type="protein sequence ID" value="KAL3956380.1"/>
    <property type="molecule type" value="Genomic_DNA"/>
</dbReference>
<accession>A0ACC4DJ68</accession>
<dbReference type="Proteomes" id="UP001638806">
    <property type="component" value="Unassembled WGS sequence"/>
</dbReference>